<dbReference type="RefSeq" id="WP_182581758.1">
    <property type="nucleotide sequence ID" value="NZ_JABVCQ010000001.1"/>
</dbReference>
<dbReference type="EMBL" id="JABVCQ010000001">
    <property type="protein sequence ID" value="MBB1124650.1"/>
    <property type="molecule type" value="Genomic_DNA"/>
</dbReference>
<proteinExistence type="predicted"/>
<sequence length="113" mass="12670">MTLSAPIPLTDFSHRATAARALIHDMLTELFGIEPELTYEFYREWNGCWRARVVLSGAVTGRLEFTFMLTASGGLLAIPRPLPERWRNEIGIPASDGSRWTVNNDGQLVSFCD</sequence>
<protein>
    <submittedName>
        <fullName evidence="1">Uncharacterized protein</fullName>
    </submittedName>
</protein>
<dbReference type="AlphaFoldDB" id="A0A839H744"/>
<accession>A0A839H744</accession>
<comment type="caution">
    <text evidence="1">The sequence shown here is derived from an EMBL/GenBank/DDBJ whole genome shotgun (WGS) entry which is preliminary data.</text>
</comment>
<gene>
    <name evidence="1" type="ORF">HUK38_00195</name>
</gene>
<evidence type="ECO:0000313" key="1">
    <source>
        <dbReference type="EMBL" id="MBB1124650.1"/>
    </source>
</evidence>
<organism evidence="1 2">
    <name type="scientific">Thiospirillum jenense</name>
    <dbReference type="NCBI Taxonomy" id="1653858"/>
    <lineage>
        <taxon>Bacteria</taxon>
        <taxon>Pseudomonadati</taxon>
        <taxon>Pseudomonadota</taxon>
        <taxon>Gammaproteobacteria</taxon>
        <taxon>Chromatiales</taxon>
        <taxon>Chromatiaceae</taxon>
        <taxon>Thiospirillum</taxon>
    </lineage>
</organism>
<dbReference type="Proteomes" id="UP000548632">
    <property type="component" value="Unassembled WGS sequence"/>
</dbReference>
<reference evidence="1 2" key="1">
    <citation type="journal article" date="2020" name="Arch. Microbiol.">
        <title>The genome sequence of the giant phototrophic gammaproteobacterium Thiospirillum jenense gives insight into its physiological properties and phylogenetic relationships.</title>
        <authorList>
            <person name="Imhoff J.F."/>
            <person name="Meyer T.E."/>
            <person name="Kyndt J.A."/>
        </authorList>
    </citation>
    <scope>NUCLEOTIDE SEQUENCE [LARGE SCALE GENOMIC DNA]</scope>
    <source>
        <strain evidence="1 2">DSM 216</strain>
    </source>
</reference>
<evidence type="ECO:0000313" key="2">
    <source>
        <dbReference type="Proteomes" id="UP000548632"/>
    </source>
</evidence>
<name>A0A839H744_9GAMM</name>
<keyword evidence="2" id="KW-1185">Reference proteome</keyword>